<comment type="catalytic activity">
    <reaction evidence="8 9">
        <text>a di-trans,poly-cis-dolichal + NADP(+) = a di-trans,poly-cis-polyprenal + NADPH + H(+)</text>
        <dbReference type="Rhea" id="RHEA:80727"/>
        <dbReference type="Rhea" id="RHEA-COMP:19536"/>
        <dbReference type="Rhea" id="RHEA-COMP:19537"/>
        <dbReference type="ChEBI" id="CHEBI:15378"/>
        <dbReference type="ChEBI" id="CHEBI:57783"/>
        <dbReference type="ChEBI" id="CHEBI:58349"/>
        <dbReference type="ChEBI" id="CHEBI:231623"/>
        <dbReference type="ChEBI" id="CHEBI:231637"/>
        <dbReference type="EC" id="1.3.1.94"/>
    </reaction>
    <physiologicalReaction direction="right-to-left" evidence="8 9">
        <dbReference type="Rhea" id="RHEA:80729"/>
    </physiologicalReaction>
</comment>
<organism evidence="11 12">
    <name type="scientific">Mytilus galloprovincialis</name>
    <name type="common">Mediterranean mussel</name>
    <dbReference type="NCBI Taxonomy" id="29158"/>
    <lineage>
        <taxon>Eukaryota</taxon>
        <taxon>Metazoa</taxon>
        <taxon>Spiralia</taxon>
        <taxon>Lophotrochozoa</taxon>
        <taxon>Mollusca</taxon>
        <taxon>Bivalvia</taxon>
        <taxon>Autobranchia</taxon>
        <taxon>Pteriomorphia</taxon>
        <taxon>Mytilida</taxon>
        <taxon>Mytiloidea</taxon>
        <taxon>Mytilidae</taxon>
        <taxon>Mytilinae</taxon>
        <taxon>Mytilus</taxon>
    </lineage>
</organism>
<feature type="transmembrane region" description="Helical" evidence="9">
    <location>
        <begin position="6"/>
        <end position="35"/>
    </location>
</feature>
<evidence type="ECO:0000256" key="7">
    <source>
        <dbReference type="ARBA" id="ARBA00047186"/>
    </source>
</evidence>
<dbReference type="GO" id="GO:0006488">
    <property type="term" value="P:dolichol-linked oligosaccharide biosynthetic process"/>
    <property type="evidence" value="ECO:0007669"/>
    <property type="project" value="UniProtKB-UniRule"/>
</dbReference>
<comment type="pathway">
    <text evidence="9">Protein modification; protein glycosylation.</text>
</comment>
<dbReference type="AlphaFoldDB" id="A0A8B6GQD1"/>
<dbReference type="InterPro" id="IPR001104">
    <property type="entry name" value="3-oxo-5_a-steroid_4-DH_C"/>
</dbReference>
<dbReference type="GO" id="GO:0016095">
    <property type="term" value="P:polyprenol catabolic process"/>
    <property type="evidence" value="ECO:0007669"/>
    <property type="project" value="UniProtKB-UniRule"/>
</dbReference>
<keyword evidence="3 9" id="KW-0812">Transmembrane</keyword>
<name>A0A8B6GQD1_MYTGA</name>
<dbReference type="EC" id="1.3.1.94" evidence="2 9"/>
<keyword evidence="4 9" id="KW-1133">Transmembrane helix</keyword>
<keyword evidence="9 11" id="KW-0560">Oxidoreductase</keyword>
<dbReference type="PROSITE" id="PS50244">
    <property type="entry name" value="S5A_REDUCTASE"/>
    <property type="match status" value="1"/>
</dbReference>
<evidence type="ECO:0000256" key="2">
    <source>
        <dbReference type="ARBA" id="ARBA00012522"/>
    </source>
</evidence>
<dbReference type="Proteomes" id="UP000596742">
    <property type="component" value="Unassembled WGS sequence"/>
</dbReference>
<reference evidence="11" key="1">
    <citation type="submission" date="2018-11" db="EMBL/GenBank/DDBJ databases">
        <authorList>
            <person name="Alioto T."/>
            <person name="Alioto T."/>
        </authorList>
    </citation>
    <scope>NUCLEOTIDE SEQUENCE</scope>
</reference>
<evidence type="ECO:0000256" key="3">
    <source>
        <dbReference type="ARBA" id="ARBA00022692"/>
    </source>
</evidence>
<comment type="function">
    <text evidence="9">Plays a key role in early steps of protein N-linked glycosylation by being involved in the conversion of polyprenol into dolichol. Acts as a polyprenal reductase that mediates the reduction of polyprenal into dolichal in a NADP-dependent mechanism. Dolichols are required for the synthesis of dolichol-linked monosaccharides and the oligosaccharide precursor used for N-glycosylation.</text>
</comment>
<evidence type="ECO:0000256" key="8">
    <source>
        <dbReference type="ARBA" id="ARBA00049427"/>
    </source>
</evidence>
<keyword evidence="12" id="KW-1185">Reference proteome</keyword>
<keyword evidence="5 9" id="KW-0472">Membrane</keyword>
<feature type="transmembrane region" description="Helical" evidence="9">
    <location>
        <begin position="254"/>
        <end position="277"/>
    </location>
</feature>
<comment type="similarity">
    <text evidence="6 9">Belongs to the steroid 5-alpha reductase family. Polyprenal reductase subfamily.</text>
</comment>
<dbReference type="EMBL" id="UYJE01008798">
    <property type="protein sequence ID" value="VDI67358.1"/>
    <property type="molecule type" value="Genomic_DNA"/>
</dbReference>
<dbReference type="GO" id="GO:0160198">
    <property type="term" value="F:polyprenal reductase activity"/>
    <property type="evidence" value="ECO:0007669"/>
    <property type="project" value="UniProtKB-EC"/>
</dbReference>
<evidence type="ECO:0000313" key="11">
    <source>
        <dbReference type="EMBL" id="VDI67358.1"/>
    </source>
</evidence>
<feature type="transmembrane region" description="Helical" evidence="9">
    <location>
        <begin position="64"/>
        <end position="85"/>
    </location>
</feature>
<dbReference type="PANTHER" id="PTHR14624">
    <property type="entry name" value="DFG10 PROTEIN"/>
    <property type="match status" value="1"/>
</dbReference>
<comment type="caution">
    <text evidence="11">The sequence shown here is derived from an EMBL/GenBank/DDBJ whole genome shotgun (WGS) entry which is preliminary data.</text>
</comment>
<dbReference type="Pfam" id="PF02544">
    <property type="entry name" value="Steroid_dh"/>
    <property type="match status" value="1"/>
</dbReference>
<sequence>MLFLSACWLIAMLAIIFGYILVLSKSILIPTLYLFGKGRGLTGYGLHQDEHSFYLVPKRWFSHFYFCGIVCNSLVMLATINTYLYSGTWPLAIKYIMDMLGHSESGQISPLSVLLAVTMIEIQVIRRFLECVYVSSYSRSTMSLVIYIVGLMFYAFVGISVLCQAPETKIKLDTLPVQWFDTLAVAIFIWASYKQNRINKIFAKLRQDKSGHVEDRAHHIPHGDLFRLVSCPHYLLEIIIYTSLNILFLGQHEILLYAWAFVVCNQVISAIITHSWYKEHFPSYPPERKALIPYIF</sequence>
<dbReference type="GO" id="GO:0102389">
    <property type="term" value="F:polyprenol reductase activity"/>
    <property type="evidence" value="ECO:0007669"/>
    <property type="project" value="UniProtKB-UniRule"/>
</dbReference>
<evidence type="ECO:0000313" key="12">
    <source>
        <dbReference type="Proteomes" id="UP000596742"/>
    </source>
</evidence>
<dbReference type="UniPathway" id="UPA00378"/>
<keyword evidence="9" id="KW-0521">NADP</keyword>
<evidence type="ECO:0000256" key="5">
    <source>
        <dbReference type="ARBA" id="ARBA00023136"/>
    </source>
</evidence>
<comment type="subcellular location">
    <subcellularLocation>
        <location evidence="1">Endomembrane system</location>
        <topology evidence="1">Multi-pass membrane protein</topology>
    </subcellularLocation>
    <subcellularLocation>
        <location evidence="9">Endoplasmic reticulum membrane</location>
    </subcellularLocation>
</comment>
<keyword evidence="9" id="KW-0256">Endoplasmic reticulum</keyword>
<evidence type="ECO:0000259" key="10">
    <source>
        <dbReference type="Pfam" id="PF02544"/>
    </source>
</evidence>
<evidence type="ECO:0000256" key="9">
    <source>
        <dbReference type="RuleBase" id="RU367081"/>
    </source>
</evidence>
<accession>A0A8B6GQD1</accession>
<evidence type="ECO:0000256" key="1">
    <source>
        <dbReference type="ARBA" id="ARBA00004127"/>
    </source>
</evidence>
<dbReference type="GO" id="GO:0003865">
    <property type="term" value="F:3-oxo-5-alpha-steroid 4-dehydrogenase activity"/>
    <property type="evidence" value="ECO:0007669"/>
    <property type="project" value="TreeGrafter"/>
</dbReference>
<feature type="transmembrane region" description="Helical" evidence="9">
    <location>
        <begin position="144"/>
        <end position="162"/>
    </location>
</feature>
<evidence type="ECO:0000256" key="4">
    <source>
        <dbReference type="ARBA" id="ARBA00022989"/>
    </source>
</evidence>
<protein>
    <recommendedName>
        <fullName evidence="7 9">Polyprenal reductase</fullName>
        <ecNumber evidence="2 9">1.3.1.94</ecNumber>
    </recommendedName>
</protein>
<dbReference type="PANTHER" id="PTHR14624:SF0">
    <property type="entry name" value="POLYPRENOL REDUCTASE"/>
    <property type="match status" value="1"/>
</dbReference>
<dbReference type="InterPro" id="IPR039698">
    <property type="entry name" value="Dfg10/SRD5A3"/>
</dbReference>
<proteinExistence type="inferred from homology"/>
<dbReference type="OrthoDB" id="5788137at2759"/>
<feature type="transmembrane region" description="Helical" evidence="9">
    <location>
        <begin position="174"/>
        <end position="193"/>
    </location>
</feature>
<gene>
    <name evidence="11" type="ORF">MGAL_10B044552</name>
</gene>
<feature type="domain" description="3-oxo-5-alpha-steroid 4-dehydrogenase C-terminal" evidence="10">
    <location>
        <begin position="141"/>
        <end position="296"/>
    </location>
</feature>
<evidence type="ECO:0000256" key="6">
    <source>
        <dbReference type="ARBA" id="ARBA00046320"/>
    </source>
</evidence>
<dbReference type="GO" id="GO:0005789">
    <property type="term" value="C:endoplasmic reticulum membrane"/>
    <property type="evidence" value="ECO:0007669"/>
    <property type="project" value="UniProtKB-SubCell"/>
</dbReference>